<protein>
    <submittedName>
        <fullName evidence="1">Uncharacterized protein</fullName>
    </submittedName>
</protein>
<accession>A0A0D9WQB9</accession>
<dbReference type="Proteomes" id="UP000032180">
    <property type="component" value="Chromosome 6"/>
</dbReference>
<dbReference type="EnsemblPlants" id="LPERR06G12630.1">
    <property type="protein sequence ID" value="LPERR06G12630.1"/>
    <property type="gene ID" value="LPERR06G12630"/>
</dbReference>
<evidence type="ECO:0000313" key="2">
    <source>
        <dbReference type="Proteomes" id="UP000032180"/>
    </source>
</evidence>
<dbReference type="AlphaFoldDB" id="A0A0D9WQB9"/>
<sequence length="82" mass="9113">MVRHAAAAGGSVPASPGCGCSAISSFCFHEQDSRSERVTMDQVVNWLVLVMLRVSRWMDGQEDQCHEKGEMGELTCYPRHGW</sequence>
<dbReference type="HOGENOM" id="CLU_2561604_0_0_1"/>
<reference evidence="2" key="2">
    <citation type="submission" date="2013-12" db="EMBL/GenBank/DDBJ databases">
        <authorList>
            <person name="Yu Y."/>
            <person name="Lee S."/>
            <person name="de Baynast K."/>
            <person name="Wissotski M."/>
            <person name="Liu L."/>
            <person name="Talag J."/>
            <person name="Goicoechea J."/>
            <person name="Angelova A."/>
            <person name="Jetty R."/>
            <person name="Kudrna D."/>
            <person name="Golser W."/>
            <person name="Rivera L."/>
            <person name="Zhang J."/>
            <person name="Wing R."/>
        </authorList>
    </citation>
    <scope>NUCLEOTIDE SEQUENCE</scope>
</reference>
<dbReference type="Gramene" id="LPERR06G12630.1">
    <property type="protein sequence ID" value="LPERR06G12630.1"/>
    <property type="gene ID" value="LPERR06G12630"/>
</dbReference>
<keyword evidence="2" id="KW-1185">Reference proteome</keyword>
<name>A0A0D9WQB9_9ORYZ</name>
<proteinExistence type="predicted"/>
<evidence type="ECO:0000313" key="1">
    <source>
        <dbReference type="EnsemblPlants" id="LPERR06G12630.1"/>
    </source>
</evidence>
<organism evidence="1 2">
    <name type="scientific">Leersia perrieri</name>
    <dbReference type="NCBI Taxonomy" id="77586"/>
    <lineage>
        <taxon>Eukaryota</taxon>
        <taxon>Viridiplantae</taxon>
        <taxon>Streptophyta</taxon>
        <taxon>Embryophyta</taxon>
        <taxon>Tracheophyta</taxon>
        <taxon>Spermatophyta</taxon>
        <taxon>Magnoliopsida</taxon>
        <taxon>Liliopsida</taxon>
        <taxon>Poales</taxon>
        <taxon>Poaceae</taxon>
        <taxon>BOP clade</taxon>
        <taxon>Oryzoideae</taxon>
        <taxon>Oryzeae</taxon>
        <taxon>Oryzinae</taxon>
        <taxon>Leersia</taxon>
    </lineage>
</organism>
<reference evidence="1 2" key="1">
    <citation type="submission" date="2012-08" db="EMBL/GenBank/DDBJ databases">
        <title>Oryza genome evolution.</title>
        <authorList>
            <person name="Wing R.A."/>
        </authorList>
    </citation>
    <scope>NUCLEOTIDE SEQUENCE</scope>
</reference>
<reference evidence="1" key="3">
    <citation type="submission" date="2015-04" db="UniProtKB">
        <authorList>
            <consortium name="EnsemblPlants"/>
        </authorList>
    </citation>
    <scope>IDENTIFICATION</scope>
</reference>